<dbReference type="InterPro" id="IPR023753">
    <property type="entry name" value="FAD/NAD-binding_dom"/>
</dbReference>
<dbReference type="PRINTS" id="PR00411">
    <property type="entry name" value="PNDRDTASEI"/>
</dbReference>
<comment type="caution">
    <text evidence="2">The sequence shown here is derived from an EMBL/GenBank/DDBJ whole genome shotgun (WGS) entry which is preliminary data.</text>
</comment>
<dbReference type="Proteomes" id="UP000538929">
    <property type="component" value="Unassembled WGS sequence"/>
</dbReference>
<dbReference type="Gene3D" id="3.50.50.60">
    <property type="entry name" value="FAD/NAD(P)-binding domain"/>
    <property type="match status" value="2"/>
</dbReference>
<protein>
    <submittedName>
        <fullName evidence="2">Pyridine nucleotide-disulfide oxidoreductase</fullName>
    </submittedName>
</protein>
<accession>A0A7W3TDB8</accession>
<name>A0A7W3TDB8_9ACTN</name>
<dbReference type="GO" id="GO:0016491">
    <property type="term" value="F:oxidoreductase activity"/>
    <property type="evidence" value="ECO:0007669"/>
    <property type="project" value="InterPro"/>
</dbReference>
<dbReference type="Pfam" id="PF07992">
    <property type="entry name" value="Pyr_redox_2"/>
    <property type="match status" value="1"/>
</dbReference>
<gene>
    <name evidence="2" type="ORF">FNQ90_11185</name>
</gene>
<feature type="domain" description="FAD/NAD(P)-binding" evidence="1">
    <location>
        <begin position="5"/>
        <end position="210"/>
    </location>
</feature>
<feature type="non-terminal residue" evidence="2">
    <location>
        <position position="215"/>
    </location>
</feature>
<dbReference type="EMBL" id="VKHT01000284">
    <property type="protein sequence ID" value="MBB0244652.1"/>
    <property type="molecule type" value="Genomic_DNA"/>
</dbReference>
<evidence type="ECO:0000259" key="1">
    <source>
        <dbReference type="Pfam" id="PF07992"/>
    </source>
</evidence>
<organism evidence="2 3">
    <name type="scientific">Streptomyces alkaliphilus</name>
    <dbReference type="NCBI Taxonomy" id="1472722"/>
    <lineage>
        <taxon>Bacteria</taxon>
        <taxon>Bacillati</taxon>
        <taxon>Actinomycetota</taxon>
        <taxon>Actinomycetes</taxon>
        <taxon>Kitasatosporales</taxon>
        <taxon>Streptomycetaceae</taxon>
        <taxon>Streptomyces</taxon>
    </lineage>
</organism>
<evidence type="ECO:0000313" key="3">
    <source>
        <dbReference type="Proteomes" id="UP000538929"/>
    </source>
</evidence>
<sequence>MAVDFDVVVIGAGPGGETVTGRLLDAGLRVALVERELVGGECAYWACVPSKTLLRSPEVGAEAAAVAGVSEPVREWPALRDYRDDMIRGLDDTAQVRAYRERGATVLRADARVTGRDPWVVEAGGERLTTANVVVATGSEPVRPPVEGLEDVEVWTNREATTLREIPERALLIGGSAVGVEMGQFLARMGCSVVLVQRGPRLLGREEARAGELIA</sequence>
<proteinExistence type="predicted"/>
<dbReference type="SUPFAM" id="SSF51905">
    <property type="entry name" value="FAD/NAD(P)-binding domain"/>
    <property type="match status" value="1"/>
</dbReference>
<dbReference type="PANTHER" id="PTHR43014">
    <property type="entry name" value="MERCURIC REDUCTASE"/>
    <property type="match status" value="1"/>
</dbReference>
<dbReference type="PANTHER" id="PTHR43014:SF5">
    <property type="entry name" value="GLUTATHIONE REDUCTASE (NADPH)"/>
    <property type="match status" value="1"/>
</dbReference>
<keyword evidence="3" id="KW-1185">Reference proteome</keyword>
<dbReference type="InterPro" id="IPR036188">
    <property type="entry name" value="FAD/NAD-bd_sf"/>
</dbReference>
<dbReference type="AlphaFoldDB" id="A0A7W3TDB8"/>
<dbReference type="RefSeq" id="WP_182606238.1">
    <property type="nucleotide sequence ID" value="NZ_VKHT01000284.1"/>
</dbReference>
<evidence type="ECO:0000313" key="2">
    <source>
        <dbReference type="EMBL" id="MBB0244652.1"/>
    </source>
</evidence>
<dbReference type="PRINTS" id="PR00368">
    <property type="entry name" value="FADPNR"/>
</dbReference>
<reference evidence="3" key="1">
    <citation type="submission" date="2019-10" db="EMBL/GenBank/DDBJ databases">
        <title>Streptomyces sp. nov., a novel actinobacterium isolated from alkaline environment.</title>
        <authorList>
            <person name="Golinska P."/>
        </authorList>
    </citation>
    <scope>NUCLEOTIDE SEQUENCE [LARGE SCALE GENOMIC DNA]</scope>
    <source>
        <strain evidence="3">DSM 42118</strain>
    </source>
</reference>